<proteinExistence type="predicted"/>
<dbReference type="Proteomes" id="UP000679312">
    <property type="component" value="Chromosome"/>
</dbReference>
<feature type="transmembrane region" description="Helical" evidence="1">
    <location>
        <begin position="368"/>
        <end position="397"/>
    </location>
</feature>
<feature type="transmembrane region" description="Helical" evidence="1">
    <location>
        <begin position="149"/>
        <end position="172"/>
    </location>
</feature>
<feature type="transmembrane region" description="Helical" evidence="1">
    <location>
        <begin position="184"/>
        <end position="206"/>
    </location>
</feature>
<evidence type="ECO:0000313" key="3">
    <source>
        <dbReference type="Proteomes" id="UP000679312"/>
    </source>
</evidence>
<reference evidence="2 3" key="1">
    <citation type="journal article" date="2021" name="Front. Microbiol.">
        <title>Prevalence and Genetic Analysis of Chromosomal mcr-3/7 in Aeromonas From U.S. Animal-Derived Samples.</title>
        <authorList>
            <person name="Wang Y."/>
            <person name="Hou N."/>
            <person name="Rasooly R."/>
            <person name="Gu Y."/>
            <person name="He X."/>
        </authorList>
    </citation>
    <scope>NUCLEOTIDE SEQUENCE [LARGE SCALE GENOMIC DNA]</scope>
    <source>
        <strain evidence="2 3">4608</strain>
    </source>
</reference>
<protein>
    <recommendedName>
        <fullName evidence="4">O-antigen ligase domain-containing protein</fullName>
    </recommendedName>
</protein>
<sequence>MIATTPNNILCIKRLRHEEEIEDLVIKLYFILLSFTTVMSVFDQISMYSGAFTTLASAGIFPFFKFIKDILTVLLFFALLPLFLYRTKTTVFTTTLLFSFFVFTSAAYTYFTTKEIYFVAGFRWILPVFIIIFLGVIDLKKFEKMAVYIILYIFVINIATQIYQLAFMPHWFGTTELGLSSRVMGIFMAPNTSAFFTCTALAFLVYKKEIISRKAIMFLILFGMLSIFLTRSGTGLITLITLFVILIVPIRYIIFSALVLIIILPIVFLNLDIILNRENYVALSGIGRFNIMISKLKNVGFLSGEFGYSTNTANLLFSMLDPTKVYEASDSIIASIQGNLGYLGFAMYLSVVIYFTYTALIDKNKSKLSIIAVFVIFGMTTVTFEAFPMIYLLPIIYGNASGEIRK</sequence>
<dbReference type="AlphaFoldDB" id="A0ABD7EMG0"/>
<evidence type="ECO:0000256" key="1">
    <source>
        <dbReference type="SAM" id="Phobius"/>
    </source>
</evidence>
<keyword evidence="1" id="KW-1133">Transmembrane helix</keyword>
<feature type="transmembrane region" description="Helical" evidence="1">
    <location>
        <begin position="340"/>
        <end position="361"/>
    </location>
</feature>
<feature type="transmembrane region" description="Helical" evidence="1">
    <location>
        <begin position="24"/>
        <end position="42"/>
    </location>
</feature>
<dbReference type="EMBL" id="CP053881">
    <property type="protein sequence ID" value="QWL62242.1"/>
    <property type="molecule type" value="Genomic_DNA"/>
</dbReference>
<feature type="transmembrane region" description="Helical" evidence="1">
    <location>
        <begin position="116"/>
        <end position="137"/>
    </location>
</feature>
<name>A0ABD7EMG0_AERJA</name>
<feature type="transmembrane region" description="Helical" evidence="1">
    <location>
        <begin position="91"/>
        <end position="110"/>
    </location>
</feature>
<gene>
    <name evidence="2" type="ORF">HQ399_08275</name>
</gene>
<evidence type="ECO:0000313" key="2">
    <source>
        <dbReference type="EMBL" id="QWL62242.1"/>
    </source>
</evidence>
<organism evidence="2 3">
    <name type="scientific">Aeromonas jandaei</name>
    <dbReference type="NCBI Taxonomy" id="650"/>
    <lineage>
        <taxon>Bacteria</taxon>
        <taxon>Pseudomonadati</taxon>
        <taxon>Pseudomonadota</taxon>
        <taxon>Gammaproteobacteria</taxon>
        <taxon>Aeromonadales</taxon>
        <taxon>Aeromonadaceae</taxon>
        <taxon>Aeromonas</taxon>
    </lineage>
</organism>
<feature type="transmembrane region" description="Helical" evidence="1">
    <location>
        <begin position="253"/>
        <end position="275"/>
    </location>
</feature>
<keyword evidence="1" id="KW-0812">Transmembrane</keyword>
<accession>A0ABD7EMG0</accession>
<dbReference type="RefSeq" id="WP_215803414.1">
    <property type="nucleotide sequence ID" value="NZ_CP053881.1"/>
</dbReference>
<keyword evidence="1" id="KW-0472">Membrane</keyword>
<feature type="transmembrane region" description="Helical" evidence="1">
    <location>
        <begin position="62"/>
        <end position="84"/>
    </location>
</feature>
<evidence type="ECO:0008006" key="4">
    <source>
        <dbReference type="Google" id="ProtNLM"/>
    </source>
</evidence>
<feature type="transmembrane region" description="Helical" evidence="1">
    <location>
        <begin position="218"/>
        <end position="247"/>
    </location>
</feature>